<feature type="non-terminal residue" evidence="1">
    <location>
        <position position="47"/>
    </location>
</feature>
<comment type="caution">
    <text evidence="1">The sequence shown here is derived from an EMBL/GenBank/DDBJ whole genome shotgun (WGS) entry which is preliminary data.</text>
</comment>
<proteinExistence type="predicted"/>
<name>A0AA35TQW2_GEOBA</name>
<evidence type="ECO:0000313" key="2">
    <source>
        <dbReference type="Proteomes" id="UP001174909"/>
    </source>
</evidence>
<dbReference type="Proteomes" id="UP001174909">
    <property type="component" value="Unassembled WGS sequence"/>
</dbReference>
<sequence>MVVSVLDHGIKCSSHKYQQPCILELGFLVLYVCFPCNDVMHVHCFGQ</sequence>
<evidence type="ECO:0000313" key="1">
    <source>
        <dbReference type="EMBL" id="CAI8052352.1"/>
    </source>
</evidence>
<dbReference type="AlphaFoldDB" id="A0AA35TQW2"/>
<keyword evidence="2" id="KW-1185">Reference proteome</keyword>
<accession>A0AA35TQW2</accession>
<dbReference type="EMBL" id="CASHTH010004005">
    <property type="protein sequence ID" value="CAI8052352.1"/>
    <property type="molecule type" value="Genomic_DNA"/>
</dbReference>
<protein>
    <submittedName>
        <fullName evidence="1">Uncharacterized protein</fullName>
    </submittedName>
</protein>
<gene>
    <name evidence="1" type="ORF">GBAR_LOCUS28638</name>
</gene>
<organism evidence="1 2">
    <name type="scientific">Geodia barretti</name>
    <name type="common">Barrett's horny sponge</name>
    <dbReference type="NCBI Taxonomy" id="519541"/>
    <lineage>
        <taxon>Eukaryota</taxon>
        <taxon>Metazoa</taxon>
        <taxon>Porifera</taxon>
        <taxon>Demospongiae</taxon>
        <taxon>Heteroscleromorpha</taxon>
        <taxon>Tetractinellida</taxon>
        <taxon>Astrophorina</taxon>
        <taxon>Geodiidae</taxon>
        <taxon>Geodia</taxon>
    </lineage>
</organism>
<reference evidence="1" key="1">
    <citation type="submission" date="2023-03" db="EMBL/GenBank/DDBJ databases">
        <authorList>
            <person name="Steffen K."/>
            <person name="Cardenas P."/>
        </authorList>
    </citation>
    <scope>NUCLEOTIDE SEQUENCE</scope>
</reference>